<organism evidence="1 2">
    <name type="scientific">Streptomyces solincola</name>
    <dbReference type="NCBI Taxonomy" id="2100817"/>
    <lineage>
        <taxon>Bacteria</taxon>
        <taxon>Bacillati</taxon>
        <taxon>Actinomycetota</taxon>
        <taxon>Actinomycetes</taxon>
        <taxon>Kitasatosporales</taxon>
        <taxon>Streptomycetaceae</taxon>
        <taxon>Streptomyces</taxon>
    </lineage>
</organism>
<proteinExistence type="predicted"/>
<reference evidence="1 2" key="1">
    <citation type="submission" date="2018-03" db="EMBL/GenBank/DDBJ databases">
        <title>Novel Streptomyces sp. from soil.</title>
        <authorList>
            <person name="Tan G.Y.A."/>
            <person name="Lee Z.Y."/>
        </authorList>
    </citation>
    <scope>NUCLEOTIDE SEQUENCE [LARGE SCALE GENOMIC DNA]</scope>
    <source>
        <strain evidence="1 2">ST5x</strain>
    </source>
</reference>
<dbReference type="RefSeq" id="WP_181160665.1">
    <property type="nucleotide sequence ID" value="NZ_PVLV01000662.1"/>
</dbReference>
<dbReference type="InterPro" id="IPR005506">
    <property type="entry name" value="DUF312_ALF"/>
</dbReference>
<gene>
    <name evidence="1" type="ORF">C6N75_28950</name>
</gene>
<sequence>MLLGLIGVQPTEAAADEITMDLRDRRYVVEQLRSGGPGVREAAERALLGSEQDVLDFIDNDDEIRFADDSVAVSRMVSVGGPGLRAAAKEALRGTPQQLDSFVVSGWQGPLDSDRQVEVSRIVGLGGTGVREAGEAA</sequence>
<dbReference type="Pfam" id="PF03752">
    <property type="entry name" value="ALF"/>
    <property type="match status" value="2"/>
</dbReference>
<dbReference type="Proteomes" id="UP000239322">
    <property type="component" value="Unassembled WGS sequence"/>
</dbReference>
<evidence type="ECO:0000313" key="1">
    <source>
        <dbReference type="EMBL" id="PRH75819.1"/>
    </source>
</evidence>
<keyword evidence="2" id="KW-1185">Reference proteome</keyword>
<protein>
    <submittedName>
        <fullName evidence="1">Uncharacterized protein</fullName>
    </submittedName>
</protein>
<dbReference type="AlphaFoldDB" id="A0A2S9PN07"/>
<comment type="caution">
    <text evidence="1">The sequence shown here is derived from an EMBL/GenBank/DDBJ whole genome shotgun (WGS) entry which is preliminary data.</text>
</comment>
<evidence type="ECO:0000313" key="2">
    <source>
        <dbReference type="Proteomes" id="UP000239322"/>
    </source>
</evidence>
<feature type="non-terminal residue" evidence="1">
    <location>
        <position position="137"/>
    </location>
</feature>
<accession>A0A2S9PN07</accession>
<name>A0A2S9PN07_9ACTN</name>
<dbReference type="EMBL" id="PVLV01000662">
    <property type="protein sequence ID" value="PRH75819.1"/>
    <property type="molecule type" value="Genomic_DNA"/>
</dbReference>